<proteinExistence type="predicted"/>
<dbReference type="RefSeq" id="WP_072316249.1">
    <property type="nucleotide sequence ID" value="NZ_FPJE01000004.1"/>
</dbReference>
<reference evidence="2 3" key="1">
    <citation type="submission" date="2016-11" db="EMBL/GenBank/DDBJ databases">
        <authorList>
            <person name="Jaros S."/>
            <person name="Januszkiewicz K."/>
            <person name="Wedrychowicz H."/>
        </authorList>
    </citation>
    <scope>NUCLEOTIDE SEQUENCE [LARGE SCALE GENOMIC DNA]</scope>
    <source>
        <strain evidence="2 3">CGMCC 1.12145</strain>
    </source>
</reference>
<dbReference type="AlphaFoldDB" id="A0A1K1N2I3"/>
<evidence type="ECO:0000259" key="1">
    <source>
        <dbReference type="Pfam" id="PF00903"/>
    </source>
</evidence>
<feature type="domain" description="Glyoxalase/fosfomycin resistance/dioxygenase" evidence="1">
    <location>
        <begin position="21"/>
        <end position="123"/>
    </location>
</feature>
<organism evidence="2 3">
    <name type="scientific">Sinomicrobium oceani</name>
    <dbReference type="NCBI Taxonomy" id="1150368"/>
    <lineage>
        <taxon>Bacteria</taxon>
        <taxon>Pseudomonadati</taxon>
        <taxon>Bacteroidota</taxon>
        <taxon>Flavobacteriia</taxon>
        <taxon>Flavobacteriales</taxon>
        <taxon>Flavobacteriaceae</taxon>
        <taxon>Sinomicrobium</taxon>
    </lineage>
</organism>
<dbReference type="InterPro" id="IPR029068">
    <property type="entry name" value="Glyas_Bleomycin-R_OHBP_Dase"/>
</dbReference>
<sequence>MRRMKLIAGHQQVMPYLLTPRADALVEFIKKIFRGQEMVRILNTDKKIQHSEVKIGDCTILLAEATEAGPSIPGCMYVYVTDTDKTYYDALDAGSESLMSPLDEDDNTRSAGFRDPFGNTWWITTLA</sequence>
<evidence type="ECO:0000313" key="3">
    <source>
        <dbReference type="Proteomes" id="UP000182248"/>
    </source>
</evidence>
<dbReference type="Gene3D" id="3.30.720.110">
    <property type="match status" value="1"/>
</dbReference>
<dbReference type="SUPFAM" id="SSF54593">
    <property type="entry name" value="Glyoxalase/Bleomycin resistance protein/Dihydroxybiphenyl dioxygenase"/>
    <property type="match status" value="1"/>
</dbReference>
<keyword evidence="3" id="KW-1185">Reference proteome</keyword>
<name>A0A1K1N2I3_9FLAO</name>
<gene>
    <name evidence="2" type="ORF">SAMN02927921_00965</name>
</gene>
<accession>A0A1K1N2I3</accession>
<dbReference type="Gene3D" id="3.30.720.120">
    <property type="match status" value="1"/>
</dbReference>
<dbReference type="InterPro" id="IPR004360">
    <property type="entry name" value="Glyas_Fos-R_dOase_dom"/>
</dbReference>
<dbReference type="PANTHER" id="PTHR34109">
    <property type="entry name" value="BNAUNNG04460D PROTEIN-RELATED"/>
    <property type="match status" value="1"/>
</dbReference>
<dbReference type="Pfam" id="PF00903">
    <property type="entry name" value="Glyoxalase"/>
    <property type="match status" value="1"/>
</dbReference>
<dbReference type="Proteomes" id="UP000182248">
    <property type="component" value="Unassembled WGS sequence"/>
</dbReference>
<protein>
    <submittedName>
        <fullName evidence="2">PhnB protein</fullName>
    </submittedName>
</protein>
<dbReference type="OrthoDB" id="9795306at2"/>
<dbReference type="PANTHER" id="PTHR34109:SF1">
    <property type="entry name" value="VOC DOMAIN-CONTAINING PROTEIN"/>
    <property type="match status" value="1"/>
</dbReference>
<dbReference type="STRING" id="1150368.SAMN02927921_00965"/>
<evidence type="ECO:0000313" key="2">
    <source>
        <dbReference type="EMBL" id="SFW29551.1"/>
    </source>
</evidence>
<dbReference type="EMBL" id="FPJE01000004">
    <property type="protein sequence ID" value="SFW29551.1"/>
    <property type="molecule type" value="Genomic_DNA"/>
</dbReference>